<name>A0AB34HN27_ESCRO</name>
<dbReference type="InterPro" id="IPR013083">
    <property type="entry name" value="Znf_RING/FYVE/PHD"/>
</dbReference>
<keyword evidence="7" id="KW-1185">Reference proteome</keyword>
<keyword evidence="2" id="KW-0863">Zinc-finger</keyword>
<dbReference type="SMART" id="SM00249">
    <property type="entry name" value="PHD"/>
    <property type="match status" value="1"/>
</dbReference>
<dbReference type="GO" id="GO:0006357">
    <property type="term" value="P:regulation of transcription by RNA polymerase II"/>
    <property type="evidence" value="ECO:0007669"/>
    <property type="project" value="TreeGrafter"/>
</dbReference>
<dbReference type="GO" id="GO:0008270">
    <property type="term" value="F:zinc ion binding"/>
    <property type="evidence" value="ECO:0007669"/>
    <property type="project" value="UniProtKB-KW"/>
</dbReference>
<organism evidence="6 7">
    <name type="scientific">Eschrichtius robustus</name>
    <name type="common">California gray whale</name>
    <name type="synonym">Eschrichtius gibbosus</name>
    <dbReference type="NCBI Taxonomy" id="9764"/>
    <lineage>
        <taxon>Eukaryota</taxon>
        <taxon>Metazoa</taxon>
        <taxon>Chordata</taxon>
        <taxon>Craniata</taxon>
        <taxon>Vertebrata</taxon>
        <taxon>Euteleostomi</taxon>
        <taxon>Mammalia</taxon>
        <taxon>Eutheria</taxon>
        <taxon>Laurasiatheria</taxon>
        <taxon>Artiodactyla</taxon>
        <taxon>Whippomorpha</taxon>
        <taxon>Cetacea</taxon>
        <taxon>Mysticeti</taxon>
        <taxon>Eschrichtiidae</taxon>
        <taxon>Eschrichtius</taxon>
    </lineage>
</organism>
<evidence type="ECO:0000259" key="5">
    <source>
        <dbReference type="PROSITE" id="PS51805"/>
    </source>
</evidence>
<dbReference type="SUPFAM" id="SSF57903">
    <property type="entry name" value="FYVE/PHD zinc finger"/>
    <property type="match status" value="1"/>
</dbReference>
<dbReference type="Gene3D" id="3.30.40.10">
    <property type="entry name" value="Zinc/RING finger domain, C3HC4 (zinc finger)"/>
    <property type="match status" value="2"/>
</dbReference>
<evidence type="ECO:0000256" key="1">
    <source>
        <dbReference type="ARBA" id="ARBA00022723"/>
    </source>
</evidence>
<dbReference type="Proteomes" id="UP001159641">
    <property type="component" value="Unassembled WGS sequence"/>
</dbReference>
<dbReference type="PROSITE" id="PS51805">
    <property type="entry name" value="EPHD"/>
    <property type="match status" value="1"/>
</dbReference>
<feature type="region of interest" description="Disordered" evidence="4">
    <location>
        <begin position="1"/>
        <end position="51"/>
    </location>
</feature>
<dbReference type="InterPro" id="IPR050701">
    <property type="entry name" value="Histone_Mod_Regulator"/>
</dbReference>
<reference evidence="6 7" key="1">
    <citation type="submission" date="2022-11" db="EMBL/GenBank/DDBJ databases">
        <title>Whole genome sequence of Eschrichtius robustus ER-17-0199.</title>
        <authorList>
            <person name="Bruniche-Olsen A."/>
            <person name="Black A.N."/>
            <person name="Fields C.J."/>
            <person name="Walden K."/>
            <person name="Dewoody J.A."/>
        </authorList>
    </citation>
    <scope>NUCLEOTIDE SEQUENCE [LARGE SCALE GENOMIC DNA]</scope>
    <source>
        <strain evidence="6">ER-17-0199</strain>
        <tissue evidence="6">Blubber</tissue>
    </source>
</reference>
<protein>
    <recommendedName>
        <fullName evidence="5">PHD-type domain-containing protein</fullName>
    </recommendedName>
</protein>
<evidence type="ECO:0000313" key="7">
    <source>
        <dbReference type="Proteomes" id="UP001159641"/>
    </source>
</evidence>
<dbReference type="InterPro" id="IPR011011">
    <property type="entry name" value="Znf_FYVE_PHD"/>
</dbReference>
<sequence length="189" mass="20288">MSGVPARPTLGSPLMAAPLLQSLQTEKETPQGSLGEGPSATPPSKSGQKTRPLIPEMCFTSSGENTEPLPANSYIGDDGTSLLISCAKCCLQVHASCYGIRPELVNEGWTCSRCAAHAWTAECCLCNLRGGALQMTTDRRWVHVICAIAVPEVRFLNVMERHPVDISAIPEQRWKLVGALEFLRPGDAG</sequence>
<dbReference type="PANTHER" id="PTHR13793">
    <property type="entry name" value="PHD FINGER PROTEINS"/>
    <property type="match status" value="1"/>
</dbReference>
<comment type="caution">
    <text evidence="6">The sequence shown here is derived from an EMBL/GenBank/DDBJ whole genome shotgun (WGS) entry which is preliminary data.</text>
</comment>
<accession>A0AB34HN27</accession>
<evidence type="ECO:0000256" key="3">
    <source>
        <dbReference type="ARBA" id="ARBA00022833"/>
    </source>
</evidence>
<dbReference type="Pfam" id="PF13832">
    <property type="entry name" value="zf-HC5HC2H_2"/>
    <property type="match status" value="1"/>
</dbReference>
<dbReference type="PANTHER" id="PTHR13793:SF107">
    <property type="entry name" value="BROMODOMAIN-CONTAINING PROTEIN HOMOLOG"/>
    <property type="match status" value="1"/>
</dbReference>
<dbReference type="InterPro" id="IPR001965">
    <property type="entry name" value="Znf_PHD"/>
</dbReference>
<dbReference type="Pfam" id="PF13831">
    <property type="entry name" value="PHD_2"/>
    <property type="match status" value="1"/>
</dbReference>
<proteinExistence type="predicted"/>
<dbReference type="InterPro" id="IPR034732">
    <property type="entry name" value="EPHD"/>
</dbReference>
<dbReference type="InterPro" id="IPR019787">
    <property type="entry name" value="Znf_PHD-finger"/>
</dbReference>
<dbReference type="EMBL" id="JAIQCJ010001054">
    <property type="protein sequence ID" value="KAJ8792954.1"/>
    <property type="molecule type" value="Genomic_DNA"/>
</dbReference>
<evidence type="ECO:0000256" key="4">
    <source>
        <dbReference type="SAM" id="MobiDB-lite"/>
    </source>
</evidence>
<keyword evidence="1" id="KW-0479">Metal-binding</keyword>
<evidence type="ECO:0000313" key="6">
    <source>
        <dbReference type="EMBL" id="KAJ8792954.1"/>
    </source>
</evidence>
<evidence type="ECO:0000256" key="2">
    <source>
        <dbReference type="ARBA" id="ARBA00022771"/>
    </source>
</evidence>
<feature type="domain" description="PHD-type" evidence="5">
    <location>
        <begin position="120"/>
        <end position="189"/>
    </location>
</feature>
<keyword evidence="3" id="KW-0862">Zinc</keyword>
<gene>
    <name evidence="6" type="ORF">J1605_003922</name>
</gene>
<dbReference type="AlphaFoldDB" id="A0AB34HN27"/>